<protein>
    <recommendedName>
        <fullName evidence="3 8">Carbonic anhydrase</fullName>
        <ecNumber evidence="3 8">4.2.1.1</ecNumber>
    </recommendedName>
    <alternativeName>
        <fullName evidence="8">Carbonate dehydratase</fullName>
    </alternativeName>
</protein>
<dbReference type="PROSITE" id="PS00704">
    <property type="entry name" value="PROK_CO2_ANHYDRASE_1"/>
    <property type="match status" value="1"/>
</dbReference>
<accession>A0ABT3YLK8</accession>
<evidence type="ECO:0000256" key="7">
    <source>
        <dbReference type="ARBA" id="ARBA00048348"/>
    </source>
</evidence>
<evidence type="ECO:0000256" key="8">
    <source>
        <dbReference type="RuleBase" id="RU003956"/>
    </source>
</evidence>
<dbReference type="InterPro" id="IPR015892">
    <property type="entry name" value="Carbonic_anhydrase_CS"/>
</dbReference>
<gene>
    <name evidence="9" type="ORF">OEG82_22510</name>
</gene>
<dbReference type="CDD" id="cd00883">
    <property type="entry name" value="beta_CA_cladeA"/>
    <property type="match status" value="1"/>
</dbReference>
<name>A0ABT3YLK8_9HYPH</name>
<dbReference type="EC" id="4.2.1.1" evidence="3 8"/>
<comment type="function">
    <text evidence="8">Reversible hydration of carbon dioxide.</text>
</comment>
<comment type="catalytic activity">
    <reaction evidence="7 8">
        <text>hydrogencarbonate + H(+) = CO2 + H2O</text>
        <dbReference type="Rhea" id="RHEA:10748"/>
        <dbReference type="ChEBI" id="CHEBI:15377"/>
        <dbReference type="ChEBI" id="CHEBI:15378"/>
        <dbReference type="ChEBI" id="CHEBI:16526"/>
        <dbReference type="ChEBI" id="CHEBI:17544"/>
        <dbReference type="EC" id="4.2.1.1"/>
    </reaction>
</comment>
<dbReference type="Pfam" id="PF00484">
    <property type="entry name" value="Pro_CA"/>
    <property type="match status" value="1"/>
</dbReference>
<organism evidence="9 10">
    <name type="scientific">Hoeflea ulvae</name>
    <dbReference type="NCBI Taxonomy" id="2983764"/>
    <lineage>
        <taxon>Bacteria</taxon>
        <taxon>Pseudomonadati</taxon>
        <taxon>Pseudomonadota</taxon>
        <taxon>Alphaproteobacteria</taxon>
        <taxon>Hyphomicrobiales</taxon>
        <taxon>Rhizobiaceae</taxon>
        <taxon>Hoeflea</taxon>
    </lineage>
</organism>
<dbReference type="Proteomes" id="UP001081283">
    <property type="component" value="Unassembled WGS sequence"/>
</dbReference>
<evidence type="ECO:0000256" key="4">
    <source>
        <dbReference type="ARBA" id="ARBA00022723"/>
    </source>
</evidence>
<evidence type="ECO:0000313" key="10">
    <source>
        <dbReference type="Proteomes" id="UP001081283"/>
    </source>
</evidence>
<sequence>MLSDLFDHNVRWATAKRQEDPDYFNRLSALQSPEYLWIGCSDSRVPANVITGLEPGEVFVHRNVANLVHRGDLNLLSVLEFAVETLEIKHIIVCGHYGCGGIRAAVDGDRHGIIDHWLQPVRDVADLHAGELAAIADPEMRHNLLCELSIKAQVESLSRTPILRSAWKRGKALAIHGWVYGLKDGLLRDLDCGCGTGDAGFGCDEIRAAAVEQKDE</sequence>
<comment type="cofactor">
    <cofactor evidence="1">
        <name>Zn(2+)</name>
        <dbReference type="ChEBI" id="CHEBI:29105"/>
    </cofactor>
</comment>
<dbReference type="SUPFAM" id="SSF53056">
    <property type="entry name" value="beta-carbonic anhydrase, cab"/>
    <property type="match status" value="1"/>
</dbReference>
<dbReference type="RefSeq" id="WP_267614589.1">
    <property type="nucleotide sequence ID" value="NZ_JAOVZQ010000001.1"/>
</dbReference>
<keyword evidence="4" id="KW-0479">Metal-binding</keyword>
<evidence type="ECO:0000256" key="1">
    <source>
        <dbReference type="ARBA" id="ARBA00001947"/>
    </source>
</evidence>
<reference evidence="9" key="1">
    <citation type="submission" date="2022-10" db="EMBL/GenBank/DDBJ databases">
        <title>Hoeflea sp. J2-29, isolated from marine algae.</title>
        <authorList>
            <person name="Kristyanto S."/>
            <person name="Kim J.M."/>
            <person name="Jeon C.O."/>
        </authorList>
    </citation>
    <scope>NUCLEOTIDE SEQUENCE</scope>
    <source>
        <strain evidence="9">J2-29</strain>
    </source>
</reference>
<comment type="caution">
    <text evidence="9">The sequence shown here is derived from an EMBL/GenBank/DDBJ whole genome shotgun (WGS) entry which is preliminary data.</text>
</comment>
<keyword evidence="10" id="KW-1185">Reference proteome</keyword>
<evidence type="ECO:0000256" key="3">
    <source>
        <dbReference type="ARBA" id="ARBA00012925"/>
    </source>
</evidence>
<dbReference type="InterPro" id="IPR001765">
    <property type="entry name" value="Carbonic_anhydrase"/>
</dbReference>
<dbReference type="Gene3D" id="3.40.1050.10">
    <property type="entry name" value="Carbonic anhydrase"/>
    <property type="match status" value="1"/>
</dbReference>
<keyword evidence="6 8" id="KW-0456">Lyase</keyword>
<evidence type="ECO:0000313" key="9">
    <source>
        <dbReference type="EMBL" id="MCY0096763.1"/>
    </source>
</evidence>
<dbReference type="EMBL" id="JAOVZQ010000001">
    <property type="protein sequence ID" value="MCY0096763.1"/>
    <property type="molecule type" value="Genomic_DNA"/>
</dbReference>
<evidence type="ECO:0000256" key="6">
    <source>
        <dbReference type="ARBA" id="ARBA00023239"/>
    </source>
</evidence>
<evidence type="ECO:0000256" key="5">
    <source>
        <dbReference type="ARBA" id="ARBA00022833"/>
    </source>
</evidence>
<proteinExistence type="inferred from homology"/>
<dbReference type="PANTHER" id="PTHR11002:SF76">
    <property type="entry name" value="CARBONIC ANHYDRASE"/>
    <property type="match status" value="1"/>
</dbReference>
<dbReference type="PANTHER" id="PTHR11002">
    <property type="entry name" value="CARBONIC ANHYDRASE"/>
    <property type="match status" value="1"/>
</dbReference>
<dbReference type="PROSITE" id="PS00705">
    <property type="entry name" value="PROK_CO2_ANHYDRASE_2"/>
    <property type="match status" value="1"/>
</dbReference>
<dbReference type="SMART" id="SM00947">
    <property type="entry name" value="Pro_CA"/>
    <property type="match status" value="1"/>
</dbReference>
<comment type="similarity">
    <text evidence="2 8">Belongs to the beta-class carbonic anhydrase family.</text>
</comment>
<keyword evidence="5 8" id="KW-0862">Zinc</keyword>
<evidence type="ECO:0000256" key="2">
    <source>
        <dbReference type="ARBA" id="ARBA00006217"/>
    </source>
</evidence>
<dbReference type="InterPro" id="IPR036874">
    <property type="entry name" value="Carbonic_anhydrase_sf"/>
</dbReference>